<accession>A0AAV6XDF4</accession>
<comment type="caution">
    <text evidence="1">The sequence shown here is derived from an EMBL/GenBank/DDBJ whole genome shotgun (WGS) entry which is preliminary data.</text>
</comment>
<gene>
    <name evidence="1" type="ORF">BUALT_Bualt06G0021100</name>
</gene>
<evidence type="ECO:0000313" key="2">
    <source>
        <dbReference type="Proteomes" id="UP000826271"/>
    </source>
</evidence>
<evidence type="ECO:0000313" key="1">
    <source>
        <dbReference type="EMBL" id="KAG8380493.1"/>
    </source>
</evidence>
<dbReference type="AlphaFoldDB" id="A0AAV6XDF4"/>
<proteinExistence type="predicted"/>
<organism evidence="1 2">
    <name type="scientific">Buddleja alternifolia</name>
    <dbReference type="NCBI Taxonomy" id="168488"/>
    <lineage>
        <taxon>Eukaryota</taxon>
        <taxon>Viridiplantae</taxon>
        <taxon>Streptophyta</taxon>
        <taxon>Embryophyta</taxon>
        <taxon>Tracheophyta</taxon>
        <taxon>Spermatophyta</taxon>
        <taxon>Magnoliopsida</taxon>
        <taxon>eudicotyledons</taxon>
        <taxon>Gunneridae</taxon>
        <taxon>Pentapetalae</taxon>
        <taxon>asterids</taxon>
        <taxon>lamiids</taxon>
        <taxon>Lamiales</taxon>
        <taxon>Scrophulariaceae</taxon>
        <taxon>Buddlejeae</taxon>
        <taxon>Buddleja</taxon>
    </lineage>
</organism>
<dbReference type="Proteomes" id="UP000826271">
    <property type="component" value="Unassembled WGS sequence"/>
</dbReference>
<dbReference type="EMBL" id="WHWC01000006">
    <property type="protein sequence ID" value="KAG8380493.1"/>
    <property type="molecule type" value="Genomic_DNA"/>
</dbReference>
<protein>
    <submittedName>
        <fullName evidence="1">Uncharacterized protein</fullName>
    </submittedName>
</protein>
<sequence>MKFRHRQPAASGRPRRTFILFPVRNTPGKSVSPFLKSLSSGSLSILISHLRLFLPPRAAQIRVSFISGFDLLRRISTLADFEGERSGVGEAVFEAEEERGERPPGYSCSAARPLNGWWLS</sequence>
<name>A0AAV6XDF4_9LAMI</name>
<reference evidence="1" key="1">
    <citation type="submission" date="2019-10" db="EMBL/GenBank/DDBJ databases">
        <authorList>
            <person name="Zhang R."/>
            <person name="Pan Y."/>
            <person name="Wang J."/>
            <person name="Ma R."/>
            <person name="Yu S."/>
        </authorList>
    </citation>
    <scope>NUCLEOTIDE SEQUENCE</scope>
    <source>
        <strain evidence="1">LA-IB0</strain>
        <tissue evidence="1">Leaf</tissue>
    </source>
</reference>
<keyword evidence="2" id="KW-1185">Reference proteome</keyword>